<keyword evidence="4" id="KW-1185">Reference proteome</keyword>
<evidence type="ECO:0000256" key="1">
    <source>
        <dbReference type="SAM" id="MobiDB-lite"/>
    </source>
</evidence>
<feature type="compositionally biased region" description="Basic residues" evidence="1">
    <location>
        <begin position="101"/>
        <end position="113"/>
    </location>
</feature>
<sequence length="113" mass="12140">MRIPLLSTACTVALVAGLLVDVGAAVKLRHERGRQRSVDPQGGDLADGDQESEGVSHFLPSTNVTCFQGKTAAMASLLESLRTGQPASGPLQRDRAEGRLLHRQRVRPGPHRH</sequence>
<comment type="caution">
    <text evidence="3">The sequence shown here is derived from an EMBL/GenBank/DDBJ whole genome shotgun (WGS) entry which is preliminary data.</text>
</comment>
<organism evidence="3 4">
    <name type="scientific">Prorocentrum cordatum</name>
    <dbReference type="NCBI Taxonomy" id="2364126"/>
    <lineage>
        <taxon>Eukaryota</taxon>
        <taxon>Sar</taxon>
        <taxon>Alveolata</taxon>
        <taxon>Dinophyceae</taxon>
        <taxon>Prorocentrales</taxon>
        <taxon>Prorocentraceae</taxon>
        <taxon>Prorocentrum</taxon>
    </lineage>
</organism>
<reference evidence="3" key="1">
    <citation type="submission" date="2023-10" db="EMBL/GenBank/DDBJ databases">
        <authorList>
            <person name="Chen Y."/>
            <person name="Shah S."/>
            <person name="Dougan E. K."/>
            <person name="Thang M."/>
            <person name="Chan C."/>
        </authorList>
    </citation>
    <scope>NUCLEOTIDE SEQUENCE [LARGE SCALE GENOMIC DNA]</scope>
</reference>
<proteinExistence type="predicted"/>
<gene>
    <name evidence="3" type="ORF">PCOR1329_LOCUS22309</name>
</gene>
<evidence type="ECO:0000256" key="2">
    <source>
        <dbReference type="SAM" id="SignalP"/>
    </source>
</evidence>
<keyword evidence="2" id="KW-0732">Signal</keyword>
<feature type="region of interest" description="Disordered" evidence="1">
    <location>
        <begin position="81"/>
        <end position="113"/>
    </location>
</feature>
<feature type="signal peptide" evidence="2">
    <location>
        <begin position="1"/>
        <end position="25"/>
    </location>
</feature>
<accession>A0ABN9RNH1</accession>
<dbReference type="EMBL" id="CAUYUJ010007444">
    <property type="protein sequence ID" value="CAK0820751.1"/>
    <property type="molecule type" value="Genomic_DNA"/>
</dbReference>
<feature type="region of interest" description="Disordered" evidence="1">
    <location>
        <begin position="29"/>
        <end position="57"/>
    </location>
</feature>
<feature type="chain" id="PRO_5046532371" evidence="2">
    <location>
        <begin position="26"/>
        <end position="113"/>
    </location>
</feature>
<evidence type="ECO:0000313" key="4">
    <source>
        <dbReference type="Proteomes" id="UP001189429"/>
    </source>
</evidence>
<evidence type="ECO:0000313" key="3">
    <source>
        <dbReference type="EMBL" id="CAK0820751.1"/>
    </source>
</evidence>
<protein>
    <submittedName>
        <fullName evidence="3">Uncharacterized protein</fullName>
    </submittedName>
</protein>
<feature type="non-terminal residue" evidence="3">
    <location>
        <position position="113"/>
    </location>
</feature>
<name>A0ABN9RNH1_9DINO</name>
<dbReference type="Proteomes" id="UP001189429">
    <property type="component" value="Unassembled WGS sequence"/>
</dbReference>